<keyword evidence="1" id="KW-0472">Membrane</keyword>
<organism evidence="2 3">
    <name type="scientific">Triparma columacea</name>
    <dbReference type="NCBI Taxonomy" id="722753"/>
    <lineage>
        <taxon>Eukaryota</taxon>
        <taxon>Sar</taxon>
        <taxon>Stramenopiles</taxon>
        <taxon>Ochrophyta</taxon>
        <taxon>Bolidophyceae</taxon>
        <taxon>Parmales</taxon>
        <taxon>Triparmaceae</taxon>
        <taxon>Triparma</taxon>
    </lineage>
</organism>
<feature type="transmembrane region" description="Helical" evidence="1">
    <location>
        <begin position="540"/>
        <end position="559"/>
    </location>
</feature>
<feature type="transmembrane region" description="Helical" evidence="1">
    <location>
        <begin position="331"/>
        <end position="350"/>
    </location>
</feature>
<keyword evidence="1" id="KW-1133">Transmembrane helix</keyword>
<dbReference type="OrthoDB" id="410754at2759"/>
<dbReference type="AlphaFoldDB" id="A0A9W7GP50"/>
<gene>
    <name evidence="2" type="ORF">TrCOL_g15</name>
</gene>
<evidence type="ECO:0000256" key="1">
    <source>
        <dbReference type="SAM" id="Phobius"/>
    </source>
</evidence>
<dbReference type="SUPFAM" id="SSF47769">
    <property type="entry name" value="SAM/Pointed domain"/>
    <property type="match status" value="1"/>
</dbReference>
<sequence>MDPMSWTPSSTQRWLKTFSSRRYADVASLFSGVSGCELCFMSESQLCKIVGPGRGVALFNHVKEARNAAEKGRRREFKMMEKERLKGGEGKGKKAVGSFPPLLFIPSLKTCLIFILISTLVALCLTIWSSSVSDLLNTSTSKIVAYGSIPLIACAFTYFHIWLALYMTFFPYNYIGLGPQIPGTNVGFPLGWQGIIPFKAEKMARMAVKLMTEQLIDVKEEFSKLDVDRVAREIDGVVLEKLQIVITATFEKHQSDLWALLPSDVRDELVVKGGEAGPVVIAKIMTEVKEDILSVFDIEEFVVNFMTANKELLNKVFIQCGWDELCFIRDCGAVLGGLFGFLQMLIWIPLHPDPPDEPMHPGWQSLTVFLGFGLVVGCATNYLALKIIFEPIEPINICGIYTLQGLFLKRQKEISAVYGKITATEVLSARNIIKEMLEGPNSPTLKALIRRHLTIGCEDFIDASVRPIVRSFVGPAMDSMRDDAVDAIMSDLGSTMVHLESYTQEALDMERTMSERMGALPAKQFERLLHPVFEEDEWKLIVMGGVLGVAIGALQAYFIN</sequence>
<dbReference type="InterPro" id="IPR013761">
    <property type="entry name" value="SAM/pointed_sf"/>
</dbReference>
<reference evidence="3" key="1">
    <citation type="journal article" date="2023" name="Commun. Biol.">
        <title>Genome analysis of Parmales, the sister group of diatoms, reveals the evolutionary specialization of diatoms from phago-mixotrophs to photoautotrophs.</title>
        <authorList>
            <person name="Ban H."/>
            <person name="Sato S."/>
            <person name="Yoshikawa S."/>
            <person name="Yamada K."/>
            <person name="Nakamura Y."/>
            <person name="Ichinomiya M."/>
            <person name="Sato N."/>
            <person name="Blanc-Mathieu R."/>
            <person name="Endo H."/>
            <person name="Kuwata A."/>
            <person name="Ogata H."/>
        </authorList>
    </citation>
    <scope>NUCLEOTIDE SEQUENCE [LARGE SCALE GENOMIC DNA]</scope>
</reference>
<dbReference type="PANTHER" id="PTHR35791">
    <property type="entry name" value="UPF0754 MEMBRANE PROTEIN YHEB"/>
    <property type="match status" value="1"/>
</dbReference>
<feature type="transmembrane region" description="Helical" evidence="1">
    <location>
        <begin position="362"/>
        <end position="385"/>
    </location>
</feature>
<name>A0A9W7GP50_9STRA</name>
<keyword evidence="3" id="KW-1185">Reference proteome</keyword>
<dbReference type="Gene3D" id="1.10.150.50">
    <property type="entry name" value="Transcription Factor, Ets-1"/>
    <property type="match status" value="1"/>
</dbReference>
<evidence type="ECO:0008006" key="4">
    <source>
        <dbReference type="Google" id="ProtNLM"/>
    </source>
</evidence>
<protein>
    <recommendedName>
        <fullName evidence="4">DUF445 domain-containing protein</fullName>
    </recommendedName>
</protein>
<dbReference type="Proteomes" id="UP001165065">
    <property type="component" value="Unassembled WGS sequence"/>
</dbReference>
<evidence type="ECO:0000313" key="3">
    <source>
        <dbReference type="Proteomes" id="UP001165065"/>
    </source>
</evidence>
<keyword evidence="1" id="KW-0812">Transmembrane</keyword>
<dbReference type="PANTHER" id="PTHR35791:SF1">
    <property type="entry name" value="UPF0754 MEMBRANE PROTEIN YHEB"/>
    <property type="match status" value="1"/>
</dbReference>
<feature type="transmembrane region" description="Helical" evidence="1">
    <location>
        <begin position="143"/>
        <end position="165"/>
    </location>
</feature>
<accession>A0A9W7GP50</accession>
<comment type="caution">
    <text evidence="2">The sequence shown here is derived from an EMBL/GenBank/DDBJ whole genome shotgun (WGS) entry which is preliminary data.</text>
</comment>
<proteinExistence type="predicted"/>
<evidence type="ECO:0000313" key="2">
    <source>
        <dbReference type="EMBL" id="GMI47462.1"/>
    </source>
</evidence>
<dbReference type="EMBL" id="BRYA01000345">
    <property type="protein sequence ID" value="GMI47462.1"/>
    <property type="molecule type" value="Genomic_DNA"/>
</dbReference>
<feature type="transmembrane region" description="Helical" evidence="1">
    <location>
        <begin position="111"/>
        <end position="131"/>
    </location>
</feature>